<sequence length="465" mass="52784">MWTTRKKKVKSDFQIDYPNPQALFSQDCKNVTGNMKLEIIEQLDSVLSLEVGFRGFCLTRYVKQTNANQNNSFQETTSLFEESRTIFKAVEISRGCVLSSGKSFDVSFAYKFPSDQVLPSSCDKFGGKGNNKGNISVCYEVYARFSYISSILGKTKHIDYSTNLRYQGCCNVESIRGTRMIMSCSSVFFPWKLKVLIPDEHQGSLVENQMKEGHVNSRFLRSIFDGNYKKENLGKFAKNLEIHAKLSAPQPVNLYSTLDTFSITFELPLTTGLEPDFVYKGQSTKLGFFRVVSMWLKVNQDVSIQCKGYSYRTLKKLPLLQFNNLNKEFDIANFEFDEINKIYFYTTTLGNLVDDSTSPIVSKMSDPIMGDFEIPKVFINRNIMSLNVEISDAQFRDNHVKKLKFHSPFFFDSKLSNSPSFDSILSDQSSQIIKDDTNPFEKSGLGPDGLDADGPTSPYLPPYSP</sequence>
<evidence type="ECO:0000313" key="3">
    <source>
        <dbReference type="Proteomes" id="UP001165063"/>
    </source>
</evidence>
<evidence type="ECO:0000313" key="2">
    <source>
        <dbReference type="EMBL" id="GMG39290.1"/>
    </source>
</evidence>
<feature type="region of interest" description="Disordered" evidence="1">
    <location>
        <begin position="428"/>
        <end position="465"/>
    </location>
</feature>
<dbReference type="OrthoDB" id="3986512at2759"/>
<name>A0A9W7DHW8_AMBMO</name>
<dbReference type="AlphaFoldDB" id="A0A9W7DHW8"/>
<dbReference type="Gene3D" id="2.60.40.640">
    <property type="match status" value="1"/>
</dbReference>
<reference evidence="2" key="1">
    <citation type="submission" date="2023-04" db="EMBL/GenBank/DDBJ databases">
        <title>Ambrosiozyma monospora NBRC 1965.</title>
        <authorList>
            <person name="Ichikawa N."/>
            <person name="Sato H."/>
            <person name="Tonouchi N."/>
        </authorList>
    </citation>
    <scope>NUCLEOTIDE SEQUENCE</scope>
    <source>
        <strain evidence="2">NBRC 1965</strain>
    </source>
</reference>
<keyword evidence="3" id="KW-1185">Reference proteome</keyword>
<comment type="caution">
    <text evidence="2">The sequence shown here is derived from an EMBL/GenBank/DDBJ whole genome shotgun (WGS) entry which is preliminary data.</text>
</comment>
<protein>
    <submittedName>
        <fullName evidence="2">Unnamed protein product</fullName>
    </submittedName>
</protein>
<proteinExistence type="predicted"/>
<dbReference type="Proteomes" id="UP001165063">
    <property type="component" value="Unassembled WGS sequence"/>
</dbReference>
<accession>A0A9W7DHW8</accession>
<dbReference type="EMBL" id="BSXU01002795">
    <property type="protein sequence ID" value="GMG39290.1"/>
    <property type="molecule type" value="Genomic_DNA"/>
</dbReference>
<gene>
    <name evidence="2" type="ORF">Amon01_000521500</name>
</gene>
<feature type="compositionally biased region" description="Low complexity" evidence="1">
    <location>
        <begin position="444"/>
        <end position="455"/>
    </location>
</feature>
<organism evidence="2 3">
    <name type="scientific">Ambrosiozyma monospora</name>
    <name type="common">Yeast</name>
    <name type="synonym">Endomycopsis monosporus</name>
    <dbReference type="NCBI Taxonomy" id="43982"/>
    <lineage>
        <taxon>Eukaryota</taxon>
        <taxon>Fungi</taxon>
        <taxon>Dikarya</taxon>
        <taxon>Ascomycota</taxon>
        <taxon>Saccharomycotina</taxon>
        <taxon>Pichiomycetes</taxon>
        <taxon>Pichiales</taxon>
        <taxon>Pichiaceae</taxon>
        <taxon>Ambrosiozyma</taxon>
    </lineage>
</organism>
<dbReference type="InterPro" id="IPR014752">
    <property type="entry name" value="Arrestin-like_C"/>
</dbReference>
<evidence type="ECO:0000256" key="1">
    <source>
        <dbReference type="SAM" id="MobiDB-lite"/>
    </source>
</evidence>